<feature type="domain" description="Phosphatase tensin-type" evidence="22">
    <location>
        <begin position="14"/>
        <end position="185"/>
    </location>
</feature>
<comment type="catalytic activity">
    <reaction evidence="14">
        <text>a 1,2-diacyl-sn-glycero-3-phospho-(1D-myo-inositol-3,4,5-trisphosphate) + H2O = a 1,2-diacyl-sn-glycero-3-phospho-(1D-myo-inositol-4,5-bisphosphate) + phosphate</text>
        <dbReference type="Rhea" id="RHEA:25017"/>
        <dbReference type="ChEBI" id="CHEBI:15377"/>
        <dbReference type="ChEBI" id="CHEBI:43474"/>
        <dbReference type="ChEBI" id="CHEBI:57836"/>
        <dbReference type="ChEBI" id="CHEBI:58456"/>
        <dbReference type="EC" id="3.1.3.67"/>
    </reaction>
    <physiologicalReaction direction="left-to-right" evidence="14">
        <dbReference type="Rhea" id="RHEA:25018"/>
    </physiologicalReaction>
</comment>
<reference evidence="24" key="1">
    <citation type="submission" date="2021-01" db="EMBL/GenBank/DDBJ databases">
        <authorList>
            <person name="Corre E."/>
            <person name="Pelletier E."/>
            <person name="Niang G."/>
            <person name="Scheremetjew M."/>
            <person name="Finn R."/>
            <person name="Kale V."/>
            <person name="Holt S."/>
            <person name="Cochrane G."/>
            <person name="Meng A."/>
            <person name="Brown T."/>
            <person name="Cohen L."/>
        </authorList>
    </citation>
    <scope>NUCLEOTIDE SEQUENCE</scope>
    <source>
        <strain evidence="24">CCMP2877</strain>
    </source>
</reference>
<evidence type="ECO:0000256" key="11">
    <source>
        <dbReference type="ARBA" id="ARBA00034268"/>
    </source>
</evidence>
<dbReference type="Gene3D" id="2.60.40.1110">
    <property type="match status" value="1"/>
</dbReference>
<dbReference type="SMART" id="SM01326">
    <property type="entry name" value="PTEN_C2"/>
    <property type="match status" value="1"/>
</dbReference>
<comment type="similarity">
    <text evidence="2">Belongs to the PTEN phosphatase protein family.</text>
</comment>
<dbReference type="CDD" id="cd14509">
    <property type="entry name" value="PTP_PTEN"/>
    <property type="match status" value="1"/>
</dbReference>
<evidence type="ECO:0000256" key="15">
    <source>
        <dbReference type="ARBA" id="ARBA00043762"/>
    </source>
</evidence>
<evidence type="ECO:0000256" key="16">
    <source>
        <dbReference type="ARBA" id="ARBA00044309"/>
    </source>
</evidence>
<dbReference type="PANTHER" id="PTHR12305:SF81">
    <property type="entry name" value="PHOSPHATIDYLINOSITOL 3,4,5-TRISPHOSPHATE 3-PHOSPHATASE AND DUAL-SPECIFICITY PROTEIN PHOSPHATASE PTEN"/>
    <property type="match status" value="1"/>
</dbReference>
<evidence type="ECO:0000256" key="9">
    <source>
        <dbReference type="ARBA" id="ARBA00023098"/>
    </source>
</evidence>
<proteinExistence type="inferred from homology"/>
<evidence type="ECO:0000256" key="1">
    <source>
        <dbReference type="ARBA" id="ARBA00004496"/>
    </source>
</evidence>
<dbReference type="SUPFAM" id="SSF49562">
    <property type="entry name" value="C2 domain (Calcium/lipid-binding domain, CaLB)"/>
    <property type="match status" value="1"/>
</dbReference>
<comment type="catalytic activity">
    <reaction evidence="15">
        <text>1D-myo-inositol 1,3,4,5,6-pentakisphosphate + H2O = 1D-myo-inositol 1,4,5,6-tetrakisphosphate + phosphate</text>
        <dbReference type="Rhea" id="RHEA:77143"/>
        <dbReference type="ChEBI" id="CHEBI:15377"/>
        <dbReference type="ChEBI" id="CHEBI:43474"/>
        <dbReference type="ChEBI" id="CHEBI:57627"/>
        <dbReference type="ChEBI" id="CHEBI:57733"/>
    </reaction>
    <physiologicalReaction direction="left-to-right" evidence="15">
        <dbReference type="Rhea" id="RHEA:77144"/>
    </physiologicalReaction>
</comment>
<dbReference type="SUPFAM" id="SSF52799">
    <property type="entry name" value="(Phosphotyrosine protein) phosphatases II"/>
    <property type="match status" value="1"/>
</dbReference>
<feature type="domain" description="Tyrosine specific protein phosphatases" evidence="21">
    <location>
        <begin position="102"/>
        <end position="159"/>
    </location>
</feature>
<keyword evidence="8" id="KW-0904">Protein phosphatase</keyword>
<dbReference type="Pfam" id="PF22784">
    <property type="entry name" value="PTP-SAK"/>
    <property type="match status" value="1"/>
</dbReference>
<feature type="region of interest" description="Disordered" evidence="20">
    <location>
        <begin position="349"/>
        <end position="374"/>
    </location>
</feature>
<evidence type="ECO:0000256" key="19">
    <source>
        <dbReference type="ARBA" id="ARBA00051341"/>
    </source>
</evidence>
<dbReference type="InterPro" id="IPR057023">
    <property type="entry name" value="PTP-SAK"/>
</dbReference>
<evidence type="ECO:0000259" key="21">
    <source>
        <dbReference type="PROSITE" id="PS50056"/>
    </source>
</evidence>
<comment type="subcellular location">
    <subcellularLocation>
        <location evidence="1">Cytoplasm</location>
    </subcellularLocation>
</comment>
<dbReference type="InterPro" id="IPR051281">
    <property type="entry name" value="Dual-spec_lipid-protein_phosph"/>
</dbReference>
<evidence type="ECO:0000256" key="10">
    <source>
        <dbReference type="ARBA" id="ARBA00034256"/>
    </source>
</evidence>
<dbReference type="Gene3D" id="3.90.190.10">
    <property type="entry name" value="Protein tyrosine phosphatase superfamily"/>
    <property type="match status" value="1"/>
</dbReference>
<protein>
    <recommendedName>
        <fullName evidence="12">Phosphatidylinositol 3,4,5-trisphosphate 3-phosphatase and dual-specificity protein phosphatase PTEN</fullName>
        <ecNumber evidence="5">3.1.3.16</ecNumber>
        <ecNumber evidence="4">3.1.3.48</ecNumber>
        <ecNumber evidence="3">3.1.3.67</ecNumber>
    </recommendedName>
    <alternativeName>
        <fullName evidence="16">Inositol polyphosphate 3-phosphatase</fullName>
    </alternativeName>
</protein>
<dbReference type="EMBL" id="HBGJ01007987">
    <property type="protein sequence ID" value="CAD9246677.1"/>
    <property type="molecule type" value="Transcribed_RNA"/>
</dbReference>
<dbReference type="InterPro" id="IPR016130">
    <property type="entry name" value="Tyr_Pase_AS"/>
</dbReference>
<evidence type="ECO:0000256" key="8">
    <source>
        <dbReference type="ARBA" id="ARBA00022912"/>
    </source>
</evidence>
<feature type="compositionally biased region" description="Acidic residues" evidence="20">
    <location>
        <begin position="349"/>
        <end position="359"/>
    </location>
</feature>
<evidence type="ECO:0000256" key="2">
    <source>
        <dbReference type="ARBA" id="ARBA00007881"/>
    </source>
</evidence>
<evidence type="ECO:0000256" key="6">
    <source>
        <dbReference type="ARBA" id="ARBA00022490"/>
    </source>
</evidence>
<dbReference type="PROSITE" id="PS00383">
    <property type="entry name" value="TYR_PHOSPHATASE_1"/>
    <property type="match status" value="1"/>
</dbReference>
<accession>A0A7S1TU70</accession>
<name>A0A7S1TU70_9STRA</name>
<evidence type="ECO:0000259" key="22">
    <source>
        <dbReference type="PROSITE" id="PS51181"/>
    </source>
</evidence>
<dbReference type="EC" id="3.1.3.67" evidence="3"/>
<dbReference type="InterPro" id="IPR029021">
    <property type="entry name" value="Prot-tyrosine_phosphatase-like"/>
</dbReference>
<dbReference type="GO" id="GO:0050793">
    <property type="term" value="P:regulation of developmental process"/>
    <property type="evidence" value="ECO:0007669"/>
    <property type="project" value="UniProtKB-ARBA"/>
</dbReference>
<evidence type="ECO:0000256" key="7">
    <source>
        <dbReference type="ARBA" id="ARBA00022801"/>
    </source>
</evidence>
<dbReference type="GO" id="GO:0042995">
    <property type="term" value="C:cell projection"/>
    <property type="evidence" value="ECO:0007669"/>
    <property type="project" value="UniProtKB-ARBA"/>
</dbReference>
<comment type="catalytic activity">
    <reaction evidence="10">
        <text>1,2-dihexadecanoyl-sn-glycero-3-phospho-(1D-myo-inositol-3,4,5-trisphosphate) + H2O = 1,2-dihexadecanoyl-sn-glycero-3-phospho-(1D-myo-inositol-4,5-bisphosphate) + phosphate</text>
        <dbReference type="Rhea" id="RHEA:43560"/>
        <dbReference type="ChEBI" id="CHEBI:15377"/>
        <dbReference type="ChEBI" id="CHEBI:43474"/>
        <dbReference type="ChEBI" id="CHEBI:83420"/>
        <dbReference type="ChEBI" id="CHEBI:83423"/>
    </reaction>
    <physiologicalReaction direction="left-to-right" evidence="10">
        <dbReference type="Rhea" id="RHEA:43561"/>
    </physiologicalReaction>
</comment>
<dbReference type="Pfam" id="PF10409">
    <property type="entry name" value="PTEN_C2"/>
    <property type="match status" value="1"/>
</dbReference>
<evidence type="ECO:0000256" key="5">
    <source>
        <dbReference type="ARBA" id="ARBA00013081"/>
    </source>
</evidence>
<keyword evidence="9" id="KW-0443">Lipid metabolism</keyword>
<dbReference type="InterPro" id="IPR014020">
    <property type="entry name" value="Tensin_C2-dom"/>
</dbReference>
<dbReference type="EC" id="3.1.3.48" evidence="4"/>
<comment type="catalytic activity">
    <reaction evidence="19">
        <text>O-phospho-L-tyrosyl-[protein] + H2O = L-tyrosyl-[protein] + phosphate</text>
        <dbReference type="Rhea" id="RHEA:10684"/>
        <dbReference type="Rhea" id="RHEA-COMP:10136"/>
        <dbReference type="Rhea" id="RHEA-COMP:20101"/>
        <dbReference type="ChEBI" id="CHEBI:15377"/>
        <dbReference type="ChEBI" id="CHEBI:43474"/>
        <dbReference type="ChEBI" id="CHEBI:46858"/>
        <dbReference type="ChEBI" id="CHEBI:61978"/>
        <dbReference type="EC" id="3.1.3.48"/>
    </reaction>
    <physiologicalReaction direction="left-to-right" evidence="19">
        <dbReference type="Rhea" id="RHEA:10685"/>
    </physiologicalReaction>
</comment>
<comment type="catalytic activity">
    <reaction evidence="18">
        <text>O-phospho-L-threonyl-[protein] + H2O = L-threonyl-[protein] + phosphate</text>
        <dbReference type="Rhea" id="RHEA:47004"/>
        <dbReference type="Rhea" id="RHEA-COMP:11060"/>
        <dbReference type="Rhea" id="RHEA-COMP:11605"/>
        <dbReference type="ChEBI" id="CHEBI:15377"/>
        <dbReference type="ChEBI" id="CHEBI:30013"/>
        <dbReference type="ChEBI" id="CHEBI:43474"/>
        <dbReference type="ChEBI" id="CHEBI:61977"/>
        <dbReference type="EC" id="3.1.3.16"/>
    </reaction>
    <physiologicalReaction direction="left-to-right" evidence="18">
        <dbReference type="Rhea" id="RHEA:47005"/>
    </physiologicalReaction>
</comment>
<dbReference type="InterPro" id="IPR045101">
    <property type="entry name" value="PTP_PTEN"/>
</dbReference>
<evidence type="ECO:0000256" key="4">
    <source>
        <dbReference type="ARBA" id="ARBA00013064"/>
    </source>
</evidence>
<dbReference type="PROSITE" id="PS51181">
    <property type="entry name" value="PPASE_TENSIN"/>
    <property type="match status" value="1"/>
</dbReference>
<dbReference type="EC" id="3.1.3.16" evidence="5"/>
<dbReference type="InterPro" id="IPR000387">
    <property type="entry name" value="Tyr_Pase_dom"/>
</dbReference>
<evidence type="ECO:0000256" key="3">
    <source>
        <dbReference type="ARBA" id="ARBA00013015"/>
    </source>
</evidence>
<keyword evidence="6" id="KW-0963">Cytoplasm</keyword>
<comment type="catalytic activity">
    <reaction evidence="13">
        <text>1D-myo-inositol 1,3,4,5-tetrakisphosphate + H2O = 1D-myo-inositol 1,4,5-trisphosphate + phosphate</text>
        <dbReference type="Rhea" id="RHEA:77155"/>
        <dbReference type="ChEBI" id="CHEBI:15377"/>
        <dbReference type="ChEBI" id="CHEBI:43474"/>
        <dbReference type="ChEBI" id="CHEBI:57895"/>
        <dbReference type="ChEBI" id="CHEBI:203600"/>
    </reaction>
    <physiologicalReaction direction="left-to-right" evidence="13">
        <dbReference type="Rhea" id="RHEA:77156"/>
    </physiologicalReaction>
</comment>
<gene>
    <name evidence="24" type="ORF">PPAR1163_LOCUS5029</name>
</gene>
<evidence type="ECO:0000256" key="14">
    <source>
        <dbReference type="ARBA" id="ARBA00043760"/>
    </source>
</evidence>
<dbReference type="AlphaFoldDB" id="A0A7S1TU70"/>
<evidence type="ECO:0000256" key="12">
    <source>
        <dbReference type="ARBA" id="ARBA00034338"/>
    </source>
</evidence>
<dbReference type="InterPro" id="IPR029023">
    <property type="entry name" value="Tensin_phosphatase"/>
</dbReference>
<evidence type="ECO:0000259" key="23">
    <source>
        <dbReference type="PROSITE" id="PS51182"/>
    </source>
</evidence>
<dbReference type="GO" id="GO:0005829">
    <property type="term" value="C:cytosol"/>
    <property type="evidence" value="ECO:0007669"/>
    <property type="project" value="TreeGrafter"/>
</dbReference>
<sequence>MVKGIRQLVSKRKRRYKQDGFDLDLSYVADRIVAMGYPSLGVEAIYRNPMDEVQRFFNTKHPHRYRIYNLCSERAYDLTGKFDKVERFPFDDHNPCALEVVQEFCASVESYLAEHDDNVVGIHCKAGKGRTGLLVSCLLLHGGLARNAGDALALFAQKRTLNGKGVTIPSQARYCFYYERILRQPEVIVATYQVTHMRMVGVPNFDSRLSGGGCDPYVVLKTLERGADGDDNAYACRERTIFNLCKAAKKAGNALQHFYPQDRLVDIDLTPYNVRVRGDTKLMFMDEDYLNKDDKMFSVWFHTAFIDRNYLVFHKDVCDKACKDKQNKHFPKGFQLQVFLHRVDDGGLDFDDDDDDDDADHANADANDGDDDDP</sequence>
<dbReference type="GO" id="GO:0016314">
    <property type="term" value="F:phosphatidylinositol-3,4,5-trisphosphate 3-phosphatase activity"/>
    <property type="evidence" value="ECO:0007669"/>
    <property type="project" value="UniProtKB-EC"/>
</dbReference>
<dbReference type="PROSITE" id="PS50056">
    <property type="entry name" value="TYR_PHOSPHATASE_2"/>
    <property type="match status" value="1"/>
</dbReference>
<dbReference type="GO" id="GO:0006629">
    <property type="term" value="P:lipid metabolic process"/>
    <property type="evidence" value="ECO:0007669"/>
    <property type="project" value="UniProtKB-KW"/>
</dbReference>
<dbReference type="PANTHER" id="PTHR12305">
    <property type="entry name" value="PHOSPHATASE WITH HOMOLOGY TO TENSIN"/>
    <property type="match status" value="1"/>
</dbReference>
<dbReference type="PROSITE" id="PS51182">
    <property type="entry name" value="C2_TENSIN"/>
    <property type="match status" value="1"/>
</dbReference>
<dbReference type="InterPro" id="IPR035892">
    <property type="entry name" value="C2_domain_sf"/>
</dbReference>
<dbReference type="GO" id="GO:0004722">
    <property type="term" value="F:protein serine/threonine phosphatase activity"/>
    <property type="evidence" value="ECO:0007669"/>
    <property type="project" value="UniProtKB-EC"/>
</dbReference>
<dbReference type="GO" id="GO:0004725">
    <property type="term" value="F:protein tyrosine phosphatase activity"/>
    <property type="evidence" value="ECO:0007669"/>
    <property type="project" value="UniProtKB-EC"/>
</dbReference>
<evidence type="ECO:0000256" key="13">
    <source>
        <dbReference type="ARBA" id="ARBA00043734"/>
    </source>
</evidence>
<keyword evidence="7" id="KW-0378">Hydrolase</keyword>
<evidence type="ECO:0000256" key="17">
    <source>
        <dbReference type="ARBA" id="ARBA00047986"/>
    </source>
</evidence>
<comment type="catalytic activity">
    <reaction evidence="17">
        <text>O-phospho-L-seryl-[protein] + H2O = L-seryl-[protein] + phosphate</text>
        <dbReference type="Rhea" id="RHEA:20629"/>
        <dbReference type="Rhea" id="RHEA-COMP:9863"/>
        <dbReference type="Rhea" id="RHEA-COMP:11604"/>
        <dbReference type="ChEBI" id="CHEBI:15377"/>
        <dbReference type="ChEBI" id="CHEBI:29999"/>
        <dbReference type="ChEBI" id="CHEBI:43474"/>
        <dbReference type="ChEBI" id="CHEBI:83421"/>
        <dbReference type="EC" id="3.1.3.16"/>
    </reaction>
    <physiologicalReaction direction="left-to-right" evidence="17">
        <dbReference type="Rhea" id="RHEA:20630"/>
    </physiologicalReaction>
</comment>
<comment type="catalytic activity">
    <reaction evidence="11">
        <text>1,2-dioctanoyl-sn-glycero-3-phospho-(1D-myo-inositol-3,4,5-trisphosphate) + H2O = 1,2-dioctanoyl-sn-glycero-3-phospho-(1D-myo-inositol-4,5-bisphosphate) + phosphate</text>
        <dbReference type="Rhea" id="RHEA:43552"/>
        <dbReference type="ChEBI" id="CHEBI:15377"/>
        <dbReference type="ChEBI" id="CHEBI:43474"/>
        <dbReference type="ChEBI" id="CHEBI:83416"/>
        <dbReference type="ChEBI" id="CHEBI:83419"/>
    </reaction>
    <physiologicalReaction direction="left-to-right" evidence="11">
        <dbReference type="Rhea" id="RHEA:43553"/>
    </physiologicalReaction>
</comment>
<evidence type="ECO:0000256" key="18">
    <source>
        <dbReference type="ARBA" id="ARBA00048832"/>
    </source>
</evidence>
<feature type="domain" description="C2 tensin-type" evidence="23">
    <location>
        <begin position="189"/>
        <end position="343"/>
    </location>
</feature>
<evidence type="ECO:0000256" key="20">
    <source>
        <dbReference type="SAM" id="MobiDB-lite"/>
    </source>
</evidence>
<evidence type="ECO:0000313" key="24">
    <source>
        <dbReference type="EMBL" id="CAD9246677.1"/>
    </source>
</evidence>
<organism evidence="24">
    <name type="scientific">Phaeomonas parva</name>
    <dbReference type="NCBI Taxonomy" id="124430"/>
    <lineage>
        <taxon>Eukaryota</taxon>
        <taxon>Sar</taxon>
        <taxon>Stramenopiles</taxon>
        <taxon>Ochrophyta</taxon>
        <taxon>Pinguiophyceae</taxon>
        <taxon>Pinguiochrysidales</taxon>
        <taxon>Pinguiochrysidaceae</taxon>
        <taxon>Phaeomonas</taxon>
    </lineage>
</organism>